<dbReference type="InterPro" id="IPR005824">
    <property type="entry name" value="KOW"/>
</dbReference>
<keyword evidence="7" id="KW-1185">Reference proteome</keyword>
<dbReference type="PANTHER" id="PTHR30265:SF4">
    <property type="entry name" value="KOW MOTIF FAMILY PROTEIN, EXPRESSED"/>
    <property type="match status" value="1"/>
</dbReference>
<keyword evidence="2" id="KW-0805">Transcription regulation</keyword>
<proteinExistence type="predicted"/>
<evidence type="ECO:0000256" key="2">
    <source>
        <dbReference type="ARBA" id="ARBA00023015"/>
    </source>
</evidence>
<evidence type="ECO:0000256" key="4">
    <source>
        <dbReference type="SAM" id="MobiDB-lite"/>
    </source>
</evidence>
<organism evidence="6 7">
    <name type="scientific">Methylobacterium gossipiicola</name>
    <dbReference type="NCBI Taxonomy" id="582675"/>
    <lineage>
        <taxon>Bacteria</taxon>
        <taxon>Pseudomonadati</taxon>
        <taxon>Pseudomonadota</taxon>
        <taxon>Alphaproteobacteria</taxon>
        <taxon>Hyphomicrobiales</taxon>
        <taxon>Methylobacteriaceae</taxon>
        <taxon>Methylobacterium</taxon>
    </lineage>
</organism>
<evidence type="ECO:0000256" key="1">
    <source>
        <dbReference type="ARBA" id="ARBA00022814"/>
    </source>
</evidence>
<dbReference type="InterPro" id="IPR043425">
    <property type="entry name" value="NusG-like"/>
</dbReference>
<dbReference type="Proteomes" id="UP000199229">
    <property type="component" value="Unassembled WGS sequence"/>
</dbReference>
<dbReference type="AlphaFoldDB" id="A0A1I2WTM0"/>
<dbReference type="STRING" id="582675.SAMN05192565_12724"/>
<dbReference type="PANTHER" id="PTHR30265">
    <property type="entry name" value="RHO-INTERACTING TRANSCRIPTION TERMINATION FACTOR NUSG"/>
    <property type="match status" value="1"/>
</dbReference>
<dbReference type="InterPro" id="IPR014722">
    <property type="entry name" value="Rib_uL2_dom2"/>
</dbReference>
<evidence type="ECO:0000313" key="6">
    <source>
        <dbReference type="EMBL" id="SFH04645.1"/>
    </source>
</evidence>
<dbReference type="OrthoDB" id="9787731at2"/>
<feature type="region of interest" description="Disordered" evidence="4">
    <location>
        <begin position="1"/>
        <end position="44"/>
    </location>
</feature>
<dbReference type="Gene3D" id="2.30.30.30">
    <property type="match status" value="1"/>
</dbReference>
<evidence type="ECO:0000259" key="5">
    <source>
        <dbReference type="SMART" id="SM00739"/>
    </source>
</evidence>
<reference evidence="7" key="1">
    <citation type="submission" date="2016-10" db="EMBL/GenBank/DDBJ databases">
        <authorList>
            <person name="Varghese N."/>
            <person name="Submissions S."/>
        </authorList>
    </citation>
    <scope>NUCLEOTIDE SEQUENCE [LARGE SCALE GENOMIC DNA]</scope>
    <source>
        <strain evidence="7">Gh-105</strain>
    </source>
</reference>
<dbReference type="RefSeq" id="WP_091974628.1">
    <property type="nucleotide sequence ID" value="NZ_FOPM01000027.1"/>
</dbReference>
<dbReference type="SUPFAM" id="SSF50104">
    <property type="entry name" value="Translation proteins SH3-like domain"/>
    <property type="match status" value="1"/>
</dbReference>
<keyword evidence="1" id="KW-0889">Transcription antitermination</keyword>
<protein>
    <submittedName>
        <fullName evidence="6">Transcription antitermination factor NusG</fullName>
    </submittedName>
</protein>
<evidence type="ECO:0000313" key="7">
    <source>
        <dbReference type="Proteomes" id="UP000199229"/>
    </source>
</evidence>
<dbReference type="EMBL" id="FOPM01000027">
    <property type="protein sequence ID" value="SFH04645.1"/>
    <property type="molecule type" value="Genomic_DNA"/>
</dbReference>
<dbReference type="SMART" id="SM00739">
    <property type="entry name" value="KOW"/>
    <property type="match status" value="1"/>
</dbReference>
<feature type="compositionally biased region" description="Basic residues" evidence="4">
    <location>
        <begin position="8"/>
        <end position="26"/>
    </location>
</feature>
<sequence>MTVQAKSQRAKGKRQRERERRQRRAERRGAAGTTATSGTVQAAPSARSIADPICGVASPVIDPSLCWFIAKTMPRMGDRALKALQDAEVVTYQPRSTEVVVRRGRRVVRRTPMLIRTVFIGVRDLGHLDTARTSLGVAEIVSRPVEDTATEGNIAGLVLKPARLDADGLQRFVDVIARGEIVEPVGIKPGQSVIVTTGPFATFPAIVEEILPNDRLKVAVSLFGRPSPVELGIADVQVG</sequence>
<gene>
    <name evidence="6" type="ORF">SAMN05192565_12724</name>
</gene>
<dbReference type="GO" id="GO:0031564">
    <property type="term" value="P:transcription antitermination"/>
    <property type="evidence" value="ECO:0007669"/>
    <property type="project" value="UniProtKB-KW"/>
</dbReference>
<evidence type="ECO:0000256" key="3">
    <source>
        <dbReference type="ARBA" id="ARBA00023163"/>
    </source>
</evidence>
<name>A0A1I2WTM0_9HYPH</name>
<feature type="domain" description="KOW" evidence="5">
    <location>
        <begin position="186"/>
        <end position="213"/>
    </location>
</feature>
<accession>A0A1I2WTM0</accession>
<dbReference type="InterPro" id="IPR008991">
    <property type="entry name" value="Translation_prot_SH3-like_sf"/>
</dbReference>
<keyword evidence="3" id="KW-0804">Transcription</keyword>
<dbReference type="CDD" id="cd06091">
    <property type="entry name" value="KOW_NusG"/>
    <property type="match status" value="1"/>
</dbReference>